<accession>A0A0N4W2Z1</accession>
<dbReference type="EMBL" id="UZAF01016176">
    <property type="protein sequence ID" value="VDO22472.1"/>
    <property type="molecule type" value="Genomic_DNA"/>
</dbReference>
<reference evidence="5 6" key="2">
    <citation type="submission" date="2018-11" db="EMBL/GenBank/DDBJ databases">
        <authorList>
            <consortium name="Pathogen Informatics"/>
        </authorList>
    </citation>
    <scope>NUCLEOTIDE SEQUENCE [LARGE SCALE GENOMIC DNA]</scope>
    <source>
        <strain evidence="5 6">MHpl1</strain>
    </source>
</reference>
<dbReference type="STRING" id="6290.A0A0N4W2Z1"/>
<dbReference type="InterPro" id="IPR036296">
    <property type="entry name" value="SKP1-like_dim_sf"/>
</dbReference>
<dbReference type="OMA" id="EWMRRKK"/>
<keyword evidence="2 3" id="KW-0833">Ubl conjugation pathway</keyword>
<evidence type="ECO:0000313" key="7">
    <source>
        <dbReference type="WBParaSite" id="HPLM_0000413301-mRNA-1"/>
    </source>
</evidence>
<dbReference type="PANTHER" id="PTHR11165">
    <property type="entry name" value="SKP1"/>
    <property type="match status" value="1"/>
</dbReference>
<dbReference type="SUPFAM" id="SSF54695">
    <property type="entry name" value="POZ domain"/>
    <property type="match status" value="1"/>
</dbReference>
<proteinExistence type="inferred from homology"/>
<dbReference type="AlphaFoldDB" id="A0A0N4W2Z1"/>
<dbReference type="GO" id="GO:0016567">
    <property type="term" value="P:protein ubiquitination"/>
    <property type="evidence" value="ECO:0007669"/>
    <property type="project" value="UniProtKB-UniPathway"/>
</dbReference>
<evidence type="ECO:0000313" key="5">
    <source>
        <dbReference type="EMBL" id="VDO22472.1"/>
    </source>
</evidence>
<dbReference type="Proteomes" id="UP000268014">
    <property type="component" value="Unassembled WGS sequence"/>
</dbReference>
<dbReference type="InterPro" id="IPR001232">
    <property type="entry name" value="SKP1-like"/>
</dbReference>
<comment type="pathway">
    <text evidence="3">Protein modification; protein ubiquitination.</text>
</comment>
<dbReference type="InterPro" id="IPR011333">
    <property type="entry name" value="SKP1/BTB/POZ_sf"/>
</dbReference>
<dbReference type="GO" id="GO:0006511">
    <property type="term" value="P:ubiquitin-dependent protein catabolic process"/>
    <property type="evidence" value="ECO:0007669"/>
    <property type="project" value="InterPro"/>
</dbReference>
<sequence>MSLVKLESSDGVVHSLTSDVATLSSLVQNVITHCPEDGSATIPLPKVPDMALKPVVEWMRRKKQVSSQFAGASALCTHGNKRSDYDGKDVELSNWERTFFHNLQKDVLFMVLNTANYMGIAELIASGSSFIAEMIAVLF</sequence>
<protein>
    <recommendedName>
        <fullName evidence="3">Skp1-related protein</fullName>
    </recommendedName>
</protein>
<dbReference type="SMART" id="SM00512">
    <property type="entry name" value="Skp1"/>
    <property type="match status" value="1"/>
</dbReference>
<dbReference type="WBParaSite" id="HPLM_0000413301-mRNA-1">
    <property type="protein sequence ID" value="HPLM_0000413301-mRNA-1"/>
    <property type="gene ID" value="HPLM_0000413301"/>
</dbReference>
<keyword evidence="6" id="KW-1185">Reference proteome</keyword>
<dbReference type="InterPro" id="IPR016073">
    <property type="entry name" value="Skp1_comp_POZ"/>
</dbReference>
<evidence type="ECO:0000313" key="6">
    <source>
        <dbReference type="Proteomes" id="UP000268014"/>
    </source>
</evidence>
<gene>
    <name evidence="5" type="ORF">HPLM_LOCUS4125</name>
</gene>
<name>A0A0N4W2Z1_HAEPC</name>
<comment type="similarity">
    <text evidence="1 3">Belongs to the SKP1 family.</text>
</comment>
<evidence type="ECO:0000256" key="1">
    <source>
        <dbReference type="ARBA" id="ARBA00009993"/>
    </source>
</evidence>
<feature type="domain" description="SKP1 component POZ" evidence="4">
    <location>
        <begin position="3"/>
        <end position="63"/>
    </location>
</feature>
<dbReference type="Pfam" id="PF03931">
    <property type="entry name" value="Skp1_POZ"/>
    <property type="match status" value="1"/>
</dbReference>
<dbReference type="UniPathway" id="UPA00143"/>
<evidence type="ECO:0000259" key="4">
    <source>
        <dbReference type="Pfam" id="PF03931"/>
    </source>
</evidence>
<dbReference type="PIRSF" id="PIRSF028729">
    <property type="entry name" value="E3_ubiquit_lig_SCF_Skp"/>
    <property type="match status" value="1"/>
</dbReference>
<reference evidence="7" key="1">
    <citation type="submission" date="2017-02" db="UniProtKB">
        <authorList>
            <consortium name="WormBaseParasite"/>
        </authorList>
    </citation>
    <scope>IDENTIFICATION</scope>
</reference>
<dbReference type="InterPro" id="IPR016897">
    <property type="entry name" value="SKP1"/>
</dbReference>
<evidence type="ECO:0000256" key="3">
    <source>
        <dbReference type="PIRNR" id="PIRNR028729"/>
    </source>
</evidence>
<organism evidence="7">
    <name type="scientific">Haemonchus placei</name>
    <name type="common">Barber's pole worm</name>
    <dbReference type="NCBI Taxonomy" id="6290"/>
    <lineage>
        <taxon>Eukaryota</taxon>
        <taxon>Metazoa</taxon>
        <taxon>Ecdysozoa</taxon>
        <taxon>Nematoda</taxon>
        <taxon>Chromadorea</taxon>
        <taxon>Rhabditida</taxon>
        <taxon>Rhabditina</taxon>
        <taxon>Rhabditomorpha</taxon>
        <taxon>Strongyloidea</taxon>
        <taxon>Trichostrongylidae</taxon>
        <taxon>Haemonchus</taxon>
    </lineage>
</organism>
<dbReference type="OrthoDB" id="5798495at2759"/>
<comment type="function">
    <text evidence="3">Probable essential component of SCF (SKP1-CUL1-F-box protein) E3 ubiquitin-protein ligase complexes, which mediate the ubiquitination and subsequent proteasomal degradation of target proteins. Regulates cell proliferation during embryonic and larval development.</text>
</comment>
<dbReference type="SUPFAM" id="SSF81382">
    <property type="entry name" value="Skp1 dimerisation domain-like"/>
    <property type="match status" value="1"/>
</dbReference>
<evidence type="ECO:0000256" key="2">
    <source>
        <dbReference type="ARBA" id="ARBA00022786"/>
    </source>
</evidence>
<dbReference type="Gene3D" id="3.30.710.10">
    <property type="entry name" value="Potassium Channel Kv1.1, Chain A"/>
    <property type="match status" value="1"/>
</dbReference>